<dbReference type="EMBL" id="RAPQ01000009">
    <property type="protein sequence ID" value="RKE02487.1"/>
    <property type="molecule type" value="Genomic_DNA"/>
</dbReference>
<evidence type="ECO:0000313" key="2">
    <source>
        <dbReference type="EMBL" id="RKE02487.1"/>
    </source>
</evidence>
<accession>A0A419X443</accession>
<dbReference type="AlphaFoldDB" id="A0A419X443"/>
<keyword evidence="1" id="KW-0812">Transmembrane</keyword>
<keyword evidence="1" id="KW-1133">Transmembrane helix</keyword>
<dbReference type="RefSeq" id="WP_120240348.1">
    <property type="nucleotide sequence ID" value="NZ_RAPQ01000009.1"/>
</dbReference>
<sequence>MKVLIQNLGRLILFVLLTIITQIGGLIYLIGIVLSNRIKFAFWGKKLVVFIVLYVTASFLIVPIVAPWFGREKIRNNDNLQAASFATVLLNRNYVTPETHEFLQNISRNLAEKKPEVKARYLDACFPFFDGFPLLPHLSHNDGCKVDFSLVYEDINGQIVNKSKSISGYGVFENPLRNEVDQCKDCLQKGYFQYDYPKYLIFGRINDDLKFSKSGTNALIEAILSQRKLTKMFIEPHLEQRLKLEDKRVRFHGCRSVRHDDHIHVQIN</sequence>
<keyword evidence="1" id="KW-0472">Membrane</keyword>
<dbReference type="InterPro" id="IPR009045">
    <property type="entry name" value="Zn_M74/Hedgehog-like"/>
</dbReference>
<evidence type="ECO:0000313" key="3">
    <source>
        <dbReference type="Proteomes" id="UP000284531"/>
    </source>
</evidence>
<dbReference type="Proteomes" id="UP000284531">
    <property type="component" value="Unassembled WGS sequence"/>
</dbReference>
<name>A0A419X443_9BACT</name>
<feature type="transmembrane region" description="Helical" evidence="1">
    <location>
        <begin position="12"/>
        <end position="35"/>
    </location>
</feature>
<reference evidence="2 3" key="1">
    <citation type="submission" date="2018-09" db="EMBL/GenBank/DDBJ databases">
        <title>Genomic Encyclopedia of Archaeal and Bacterial Type Strains, Phase II (KMG-II): from individual species to whole genera.</title>
        <authorList>
            <person name="Goeker M."/>
        </authorList>
    </citation>
    <scope>NUCLEOTIDE SEQUENCE [LARGE SCALE GENOMIC DNA]</scope>
    <source>
        <strain evidence="2 3">DSM 21950</strain>
    </source>
</reference>
<organism evidence="2 3">
    <name type="scientific">Marinifilum flexuosum</name>
    <dbReference type="NCBI Taxonomy" id="1117708"/>
    <lineage>
        <taxon>Bacteria</taxon>
        <taxon>Pseudomonadati</taxon>
        <taxon>Bacteroidota</taxon>
        <taxon>Bacteroidia</taxon>
        <taxon>Marinilabiliales</taxon>
        <taxon>Marinifilaceae</taxon>
    </lineage>
</organism>
<evidence type="ECO:0000256" key="1">
    <source>
        <dbReference type="SAM" id="Phobius"/>
    </source>
</evidence>
<protein>
    <submittedName>
        <fullName evidence="2">Uncharacterized protein</fullName>
    </submittedName>
</protein>
<comment type="caution">
    <text evidence="2">The sequence shown here is derived from an EMBL/GenBank/DDBJ whole genome shotgun (WGS) entry which is preliminary data.</text>
</comment>
<gene>
    <name evidence="2" type="ORF">BXY64_2577</name>
</gene>
<dbReference type="OrthoDB" id="655954at2"/>
<proteinExistence type="predicted"/>
<feature type="transmembrane region" description="Helical" evidence="1">
    <location>
        <begin position="47"/>
        <end position="69"/>
    </location>
</feature>
<keyword evidence="3" id="KW-1185">Reference proteome</keyword>
<dbReference type="Gene3D" id="3.30.1380.10">
    <property type="match status" value="1"/>
</dbReference>